<comment type="caution">
    <text evidence="1">The sequence shown here is derived from an EMBL/GenBank/DDBJ whole genome shotgun (WGS) entry which is preliminary data.</text>
</comment>
<protein>
    <submittedName>
        <fullName evidence="1">Uncharacterized protein</fullName>
    </submittedName>
</protein>
<gene>
    <name evidence="1" type="ORF">GcM1_118007</name>
</gene>
<proteinExistence type="predicted"/>
<name>A0A420JBV7_9PEZI</name>
<evidence type="ECO:0000313" key="2">
    <source>
        <dbReference type="Proteomes" id="UP000285326"/>
    </source>
</evidence>
<sequence>MKRDAKLEKLLGDARITSRNYDSIDPNTWSEPVSKTSPSIAITTYVVRFLTEWEEYKVEEEDIFMTSGRNSVIGWWKCLRKSGALSKGNSAITSIIMGFIQEKEQ</sequence>
<evidence type="ECO:0000313" key="1">
    <source>
        <dbReference type="EMBL" id="RKF84315.1"/>
    </source>
</evidence>
<reference evidence="1 2" key="1">
    <citation type="journal article" date="2018" name="BMC Genomics">
        <title>Comparative genome analyses reveal sequence features reflecting distinct modes of host-adaptation between dicot and monocot powdery mildew.</title>
        <authorList>
            <person name="Wu Y."/>
            <person name="Ma X."/>
            <person name="Pan Z."/>
            <person name="Kale S.D."/>
            <person name="Song Y."/>
            <person name="King H."/>
            <person name="Zhang Q."/>
            <person name="Presley C."/>
            <person name="Deng X."/>
            <person name="Wei C.I."/>
            <person name="Xiao S."/>
        </authorList>
    </citation>
    <scope>NUCLEOTIDE SEQUENCE [LARGE SCALE GENOMIC DNA]</scope>
    <source>
        <strain evidence="1">UMSG1</strain>
    </source>
</reference>
<dbReference type="Proteomes" id="UP000285326">
    <property type="component" value="Unassembled WGS sequence"/>
</dbReference>
<dbReference type="EMBL" id="MCBS01011804">
    <property type="protein sequence ID" value="RKF84315.1"/>
    <property type="molecule type" value="Genomic_DNA"/>
</dbReference>
<organism evidence="1 2">
    <name type="scientific">Golovinomyces cichoracearum</name>
    <dbReference type="NCBI Taxonomy" id="62708"/>
    <lineage>
        <taxon>Eukaryota</taxon>
        <taxon>Fungi</taxon>
        <taxon>Dikarya</taxon>
        <taxon>Ascomycota</taxon>
        <taxon>Pezizomycotina</taxon>
        <taxon>Leotiomycetes</taxon>
        <taxon>Erysiphales</taxon>
        <taxon>Erysiphaceae</taxon>
        <taxon>Golovinomyces</taxon>
    </lineage>
</organism>
<dbReference type="AlphaFoldDB" id="A0A420JBV7"/>
<accession>A0A420JBV7</accession>